<accession>A0A165L7W2</accession>
<gene>
    <name evidence="1" type="ORF">DAEQUDRAFT_733122</name>
</gene>
<sequence>MILSLSGSSSCLASHMLLRAIVVPSHPNCPPTRRLSTRFVPHDGGRHAMVWTRSGVSTFVRPSPRHPPSPTTQLFWRGSSIWWRILTTRVPE</sequence>
<organism evidence="1 2">
    <name type="scientific">Daedalea quercina L-15889</name>
    <dbReference type="NCBI Taxonomy" id="1314783"/>
    <lineage>
        <taxon>Eukaryota</taxon>
        <taxon>Fungi</taxon>
        <taxon>Dikarya</taxon>
        <taxon>Basidiomycota</taxon>
        <taxon>Agaricomycotina</taxon>
        <taxon>Agaricomycetes</taxon>
        <taxon>Polyporales</taxon>
        <taxon>Fomitopsis</taxon>
    </lineage>
</organism>
<reference evidence="1 2" key="1">
    <citation type="journal article" date="2016" name="Mol. Biol. Evol.">
        <title>Comparative Genomics of Early-Diverging Mushroom-Forming Fungi Provides Insights into the Origins of Lignocellulose Decay Capabilities.</title>
        <authorList>
            <person name="Nagy L.G."/>
            <person name="Riley R."/>
            <person name="Tritt A."/>
            <person name="Adam C."/>
            <person name="Daum C."/>
            <person name="Floudas D."/>
            <person name="Sun H."/>
            <person name="Yadav J.S."/>
            <person name="Pangilinan J."/>
            <person name="Larsson K.H."/>
            <person name="Matsuura K."/>
            <person name="Barry K."/>
            <person name="Labutti K."/>
            <person name="Kuo R."/>
            <person name="Ohm R.A."/>
            <person name="Bhattacharya S.S."/>
            <person name="Shirouzu T."/>
            <person name="Yoshinaga Y."/>
            <person name="Martin F.M."/>
            <person name="Grigoriev I.V."/>
            <person name="Hibbett D.S."/>
        </authorList>
    </citation>
    <scope>NUCLEOTIDE SEQUENCE [LARGE SCALE GENOMIC DNA]</scope>
    <source>
        <strain evidence="1 2">L-15889</strain>
    </source>
</reference>
<dbReference type="EMBL" id="KV429143">
    <property type="protein sequence ID" value="KZT64059.1"/>
    <property type="molecule type" value="Genomic_DNA"/>
</dbReference>
<evidence type="ECO:0000313" key="1">
    <source>
        <dbReference type="EMBL" id="KZT64059.1"/>
    </source>
</evidence>
<protein>
    <submittedName>
        <fullName evidence="1">Uncharacterized protein</fullName>
    </submittedName>
</protein>
<evidence type="ECO:0000313" key="2">
    <source>
        <dbReference type="Proteomes" id="UP000076727"/>
    </source>
</evidence>
<name>A0A165L7W2_9APHY</name>
<keyword evidence="2" id="KW-1185">Reference proteome</keyword>
<proteinExistence type="predicted"/>
<dbReference type="Proteomes" id="UP000076727">
    <property type="component" value="Unassembled WGS sequence"/>
</dbReference>
<dbReference type="AlphaFoldDB" id="A0A165L7W2"/>